<proteinExistence type="inferred from homology"/>
<dbReference type="Pfam" id="PF01547">
    <property type="entry name" value="SBP_bac_1"/>
    <property type="match status" value="1"/>
</dbReference>
<dbReference type="HOGENOM" id="CLU_031285_12_0_9"/>
<name>E6LNG5_9FIRM</name>
<dbReference type="Proteomes" id="UP000003434">
    <property type="component" value="Unassembled WGS sequence"/>
</dbReference>
<protein>
    <submittedName>
        <fullName evidence="6">ABC transporter, solute-binding protein</fullName>
    </submittedName>
</protein>
<sequence length="455" mass="49803">MKLKKIAMLGMALALSIGALAACGSGNKAGGDTQSSVDSSKGVKGVSDSNEKIKIRLLTRMAGTSDIVKIYNSILDEFKAKHPEVEIIDDSQGDESAFNNILSTDMASGKMANIYRVQGVANLQKYIDNGFLLDVKPYLDADPEWGKSFAPGALSYYSVPGKEGTYAVPMESGLIGVYYHENILKDAGIDTFPQTWDDLLVAIEKLNAKGVTPIALGESSNYMGGHLHDQIFYKWLGTEAAKELGNRSKKWTDPDVVQTLQYIKDLIDAKAFDPNAVGMQDDIAMTAFQNGEAAMVVTGPWMIGRFVDPEKTPVHDDIKLAKFPYFKDKPEFKNNDMQVISPYMINGKLEGKELELTIELVKMLTSKEAAKRYAEEAQFIMPIEGVDIDESKVSPLFIESMKLGATSEGIGVDVFDFDELTSMQDRTRNSIMSLFTGASAEEAAAEIQAEIDNAK</sequence>
<evidence type="ECO:0000313" key="7">
    <source>
        <dbReference type="Proteomes" id="UP000003434"/>
    </source>
</evidence>
<dbReference type="Gene3D" id="3.40.190.10">
    <property type="entry name" value="Periplasmic binding protein-like II"/>
    <property type="match status" value="2"/>
</dbReference>
<dbReference type="SUPFAM" id="SSF53850">
    <property type="entry name" value="Periplasmic binding protein-like II"/>
    <property type="match status" value="1"/>
</dbReference>
<feature type="signal peptide" evidence="5">
    <location>
        <begin position="1"/>
        <end position="21"/>
    </location>
</feature>
<comment type="similarity">
    <text evidence="2">Belongs to the bacterial solute-binding protein 1 family.</text>
</comment>
<evidence type="ECO:0000256" key="4">
    <source>
        <dbReference type="ARBA" id="ARBA00022729"/>
    </source>
</evidence>
<dbReference type="GO" id="GO:0030313">
    <property type="term" value="C:cell envelope"/>
    <property type="evidence" value="ECO:0007669"/>
    <property type="project" value="UniProtKB-SubCell"/>
</dbReference>
<evidence type="ECO:0000256" key="5">
    <source>
        <dbReference type="SAM" id="SignalP"/>
    </source>
</evidence>
<keyword evidence="4 5" id="KW-0732">Signal</keyword>
<dbReference type="PROSITE" id="PS51257">
    <property type="entry name" value="PROKAR_LIPOPROTEIN"/>
    <property type="match status" value="1"/>
</dbReference>
<dbReference type="PANTHER" id="PTHR43649:SF31">
    <property type="entry name" value="SN-GLYCEROL-3-PHOSPHATE-BINDING PERIPLASMIC PROTEIN UGPB"/>
    <property type="match status" value="1"/>
</dbReference>
<dbReference type="AlphaFoldDB" id="E6LNG5"/>
<evidence type="ECO:0000256" key="2">
    <source>
        <dbReference type="ARBA" id="ARBA00008520"/>
    </source>
</evidence>
<keyword evidence="3" id="KW-0813">Transport</keyword>
<dbReference type="eggNOG" id="COG1653">
    <property type="taxonomic scope" value="Bacteria"/>
</dbReference>
<feature type="chain" id="PRO_5038944336" evidence="5">
    <location>
        <begin position="22"/>
        <end position="455"/>
    </location>
</feature>
<accession>E6LNG5</accession>
<evidence type="ECO:0000313" key="6">
    <source>
        <dbReference type="EMBL" id="EFU76662.1"/>
    </source>
</evidence>
<evidence type="ECO:0000256" key="1">
    <source>
        <dbReference type="ARBA" id="ARBA00004196"/>
    </source>
</evidence>
<comment type="caution">
    <text evidence="6">The sequence shown here is derived from an EMBL/GenBank/DDBJ whole genome shotgun (WGS) entry which is preliminary data.</text>
</comment>
<dbReference type="EMBL" id="AEPW01000057">
    <property type="protein sequence ID" value="EFU76662.1"/>
    <property type="molecule type" value="Genomic_DNA"/>
</dbReference>
<dbReference type="RefSeq" id="WP_008751266.1">
    <property type="nucleotide sequence ID" value="NZ_GL622296.1"/>
</dbReference>
<organism evidence="6 7">
    <name type="scientific">Lachnoanaerobaculum saburreum DSM 3986</name>
    <dbReference type="NCBI Taxonomy" id="887325"/>
    <lineage>
        <taxon>Bacteria</taxon>
        <taxon>Bacillati</taxon>
        <taxon>Bacillota</taxon>
        <taxon>Clostridia</taxon>
        <taxon>Lachnospirales</taxon>
        <taxon>Lachnospiraceae</taxon>
        <taxon>Lachnoanaerobaculum</taxon>
    </lineage>
</organism>
<evidence type="ECO:0000256" key="3">
    <source>
        <dbReference type="ARBA" id="ARBA00022448"/>
    </source>
</evidence>
<reference evidence="6 7" key="1">
    <citation type="submission" date="2010-12" db="EMBL/GenBank/DDBJ databases">
        <authorList>
            <person name="Muzny D."/>
            <person name="Qin X."/>
            <person name="Deng J."/>
            <person name="Jiang H."/>
            <person name="Liu Y."/>
            <person name="Qu J."/>
            <person name="Song X.-Z."/>
            <person name="Zhang L."/>
            <person name="Thornton R."/>
            <person name="Coyle M."/>
            <person name="Francisco L."/>
            <person name="Jackson L."/>
            <person name="Javaid M."/>
            <person name="Korchina V."/>
            <person name="Kovar C."/>
            <person name="Mata R."/>
            <person name="Mathew T."/>
            <person name="Ngo R."/>
            <person name="Nguyen L."/>
            <person name="Nguyen N."/>
            <person name="Okwuonu G."/>
            <person name="Ongeri F."/>
            <person name="Pham C."/>
            <person name="Simmons D."/>
            <person name="Wilczek-Boney K."/>
            <person name="Hale W."/>
            <person name="Jakkamsetti A."/>
            <person name="Pham P."/>
            <person name="Ruth R."/>
            <person name="San Lucas F."/>
            <person name="Warren J."/>
            <person name="Zhang J."/>
            <person name="Zhao Z."/>
            <person name="Zhou C."/>
            <person name="Zhu D."/>
            <person name="Lee S."/>
            <person name="Bess C."/>
            <person name="Blankenburg K."/>
            <person name="Forbes L."/>
            <person name="Fu Q."/>
            <person name="Gubbala S."/>
            <person name="Hirani K."/>
            <person name="Jayaseelan J.C."/>
            <person name="Lara F."/>
            <person name="Munidasa M."/>
            <person name="Palculict T."/>
            <person name="Patil S."/>
            <person name="Pu L.-L."/>
            <person name="Saada N."/>
            <person name="Tang L."/>
            <person name="Weissenberger G."/>
            <person name="Zhu Y."/>
            <person name="Hemphill L."/>
            <person name="Shang Y."/>
            <person name="Youmans B."/>
            <person name="Ayvaz T."/>
            <person name="Ross M."/>
            <person name="Santibanez J."/>
            <person name="Aqrawi P."/>
            <person name="Gross S."/>
            <person name="Joshi V."/>
            <person name="Fowler G."/>
            <person name="Nazareth L."/>
            <person name="Reid J."/>
            <person name="Worley K."/>
            <person name="Petrosino J."/>
            <person name="Highlander S."/>
            <person name="Gibbs R."/>
        </authorList>
    </citation>
    <scope>NUCLEOTIDE SEQUENCE [LARGE SCALE GENOMIC DNA]</scope>
    <source>
        <strain evidence="6 7">DSM 3986</strain>
    </source>
</reference>
<dbReference type="PANTHER" id="PTHR43649">
    <property type="entry name" value="ARABINOSE-BINDING PROTEIN-RELATED"/>
    <property type="match status" value="1"/>
</dbReference>
<gene>
    <name evidence="6" type="ORF">HMPREF0381_1500</name>
</gene>
<comment type="subcellular location">
    <subcellularLocation>
        <location evidence="1">Cell envelope</location>
    </subcellularLocation>
</comment>
<dbReference type="InterPro" id="IPR006059">
    <property type="entry name" value="SBP"/>
</dbReference>
<dbReference type="InterPro" id="IPR050490">
    <property type="entry name" value="Bact_solute-bd_prot1"/>
</dbReference>